<dbReference type="EMBL" id="UINC01058347">
    <property type="protein sequence ID" value="SVB80499.1"/>
    <property type="molecule type" value="Genomic_DNA"/>
</dbReference>
<evidence type="ECO:0000313" key="1">
    <source>
        <dbReference type="EMBL" id="SVB80499.1"/>
    </source>
</evidence>
<proteinExistence type="predicted"/>
<sequence>MPTLGECRVSGAHLSRVFYGLSLTGPKDYDH</sequence>
<dbReference type="AlphaFoldDB" id="A0A382GZX3"/>
<accession>A0A382GZX3</accession>
<gene>
    <name evidence="1" type="ORF">METZ01_LOCUS233353</name>
</gene>
<reference evidence="1" key="1">
    <citation type="submission" date="2018-05" db="EMBL/GenBank/DDBJ databases">
        <authorList>
            <person name="Lanie J.A."/>
            <person name="Ng W.-L."/>
            <person name="Kazmierczak K.M."/>
            <person name="Andrzejewski T.M."/>
            <person name="Davidsen T.M."/>
            <person name="Wayne K.J."/>
            <person name="Tettelin H."/>
            <person name="Glass J.I."/>
            <person name="Rusch D."/>
            <person name="Podicherti R."/>
            <person name="Tsui H.-C.T."/>
            <person name="Winkler M.E."/>
        </authorList>
    </citation>
    <scope>NUCLEOTIDE SEQUENCE</scope>
</reference>
<name>A0A382GZX3_9ZZZZ</name>
<organism evidence="1">
    <name type="scientific">marine metagenome</name>
    <dbReference type="NCBI Taxonomy" id="408172"/>
    <lineage>
        <taxon>unclassified sequences</taxon>
        <taxon>metagenomes</taxon>
        <taxon>ecological metagenomes</taxon>
    </lineage>
</organism>
<protein>
    <submittedName>
        <fullName evidence="1">Uncharacterized protein</fullName>
    </submittedName>
</protein>